<dbReference type="EMBL" id="MCFL01000003">
    <property type="protein sequence ID" value="ORZ40218.1"/>
    <property type="molecule type" value="Genomic_DNA"/>
</dbReference>
<feature type="compositionally biased region" description="Polar residues" evidence="1">
    <location>
        <begin position="146"/>
        <end position="162"/>
    </location>
</feature>
<dbReference type="OrthoDB" id="515401at2759"/>
<dbReference type="STRING" id="765915.A0A1Y2I030"/>
<organism evidence="3 4">
    <name type="scientific">Catenaria anguillulae PL171</name>
    <dbReference type="NCBI Taxonomy" id="765915"/>
    <lineage>
        <taxon>Eukaryota</taxon>
        <taxon>Fungi</taxon>
        <taxon>Fungi incertae sedis</taxon>
        <taxon>Blastocladiomycota</taxon>
        <taxon>Blastocladiomycetes</taxon>
        <taxon>Blastocladiales</taxon>
        <taxon>Catenariaceae</taxon>
        <taxon>Catenaria</taxon>
    </lineage>
</organism>
<evidence type="ECO:0000313" key="4">
    <source>
        <dbReference type="Proteomes" id="UP000193411"/>
    </source>
</evidence>
<keyword evidence="4" id="KW-1185">Reference proteome</keyword>
<proteinExistence type="predicted"/>
<feature type="compositionally biased region" description="Low complexity" evidence="1">
    <location>
        <begin position="14"/>
        <end position="26"/>
    </location>
</feature>
<dbReference type="InterPro" id="IPR013860">
    <property type="entry name" value="AreA_GATA"/>
</dbReference>
<feature type="region of interest" description="Disordered" evidence="1">
    <location>
        <begin position="1"/>
        <end position="50"/>
    </location>
</feature>
<feature type="region of interest" description="Disordered" evidence="1">
    <location>
        <begin position="120"/>
        <end position="212"/>
    </location>
</feature>
<feature type="compositionally biased region" description="Low complexity" evidence="1">
    <location>
        <begin position="168"/>
        <end position="177"/>
    </location>
</feature>
<feature type="compositionally biased region" description="Low complexity" evidence="1">
    <location>
        <begin position="121"/>
        <end position="134"/>
    </location>
</feature>
<reference evidence="3 4" key="1">
    <citation type="submission" date="2016-07" db="EMBL/GenBank/DDBJ databases">
        <title>Pervasive Adenine N6-methylation of Active Genes in Fungi.</title>
        <authorList>
            <consortium name="DOE Joint Genome Institute"/>
            <person name="Mondo S.J."/>
            <person name="Dannebaum R.O."/>
            <person name="Kuo R.C."/>
            <person name="Labutti K."/>
            <person name="Haridas S."/>
            <person name="Kuo A."/>
            <person name="Salamov A."/>
            <person name="Ahrendt S.R."/>
            <person name="Lipzen A."/>
            <person name="Sullivan W."/>
            <person name="Andreopoulos W.B."/>
            <person name="Clum A."/>
            <person name="Lindquist E."/>
            <person name="Daum C."/>
            <person name="Ramamoorthy G.K."/>
            <person name="Gryganskyi A."/>
            <person name="Culley D."/>
            <person name="Magnuson J.K."/>
            <person name="James T.Y."/>
            <person name="O'Malley M.A."/>
            <person name="Stajich J.E."/>
            <person name="Spatafora J.W."/>
            <person name="Visel A."/>
            <person name="Grigoriev I.V."/>
        </authorList>
    </citation>
    <scope>NUCLEOTIDE SEQUENCE [LARGE SCALE GENOMIC DNA]</scope>
    <source>
        <strain evidence="3 4">PL171</strain>
    </source>
</reference>
<dbReference type="AlphaFoldDB" id="A0A1Y2I030"/>
<evidence type="ECO:0000256" key="1">
    <source>
        <dbReference type="SAM" id="MobiDB-lite"/>
    </source>
</evidence>
<feature type="domain" description="Nitrogen regulatory protein areA GATA-like" evidence="2">
    <location>
        <begin position="82"/>
        <end position="108"/>
    </location>
</feature>
<feature type="compositionally biased region" description="Low complexity" evidence="1">
    <location>
        <begin position="38"/>
        <end position="50"/>
    </location>
</feature>
<comment type="caution">
    <text evidence="3">The sequence shown here is derived from an EMBL/GenBank/DDBJ whole genome shotgun (WGS) entry which is preliminary data.</text>
</comment>
<dbReference type="Proteomes" id="UP000193411">
    <property type="component" value="Unassembled WGS sequence"/>
</dbReference>
<name>A0A1Y2I030_9FUNG</name>
<evidence type="ECO:0000259" key="2">
    <source>
        <dbReference type="Pfam" id="PF08550"/>
    </source>
</evidence>
<evidence type="ECO:0000313" key="3">
    <source>
        <dbReference type="EMBL" id="ORZ40218.1"/>
    </source>
</evidence>
<protein>
    <recommendedName>
        <fullName evidence="2">Nitrogen regulatory protein areA GATA-like domain-containing protein</fullName>
    </recommendedName>
</protein>
<sequence length="236" mass="24718">MSDTIPPGAGRPASPRTSPSGSRDSSPNPPPSGGSSGSAGAASTSGGKTTSKLVSKVLASTLFPEKQRNIQVIDTPDENQELWKLYTKAKDALPNGKRMENLTWRLMALSLHKDEIDEAQRTAAAADKQAQGPQPVMPARRASFGSAMSTLAPTPAESTAHSPISPERNSSNNFNRSRSAENLTISDPLPPAPVSQYGQDAQDDMDVDPTSAITITSTYSSASAANALSAQLQSQQ</sequence>
<gene>
    <name evidence="3" type="ORF">BCR44DRAFT_59123</name>
</gene>
<dbReference type="Pfam" id="PF08550">
    <property type="entry name" value="GATA_AreA"/>
    <property type="match status" value="1"/>
</dbReference>
<accession>A0A1Y2I030</accession>
<feature type="non-terminal residue" evidence="3">
    <location>
        <position position="236"/>
    </location>
</feature>